<sequence>MYNQTYLQQSKSQKLLSIKSIYLLMAVIGFIAPWSLLLEFIIQHGLYTQFFFQQAFANNVSTTFVVDLLLTIDVFLFFSFIELKRLGFSRRWLLLYFVLILGSGLCCSLPLFLYFREQALEKQVQE</sequence>
<feature type="transmembrane region" description="Helical" evidence="1">
    <location>
        <begin position="62"/>
        <end position="81"/>
    </location>
</feature>
<dbReference type="EMBL" id="JACJQL010000001">
    <property type="protein sequence ID" value="MBD2249916.1"/>
    <property type="molecule type" value="Genomic_DNA"/>
</dbReference>
<feature type="transmembrane region" description="Helical" evidence="1">
    <location>
        <begin position="21"/>
        <end position="42"/>
    </location>
</feature>
<feature type="transmembrane region" description="Helical" evidence="1">
    <location>
        <begin position="93"/>
        <end position="115"/>
    </location>
</feature>
<dbReference type="RefSeq" id="WP_190565314.1">
    <property type="nucleotide sequence ID" value="NZ_JACJQL010000001.1"/>
</dbReference>
<evidence type="ECO:0000313" key="3">
    <source>
        <dbReference type="Proteomes" id="UP000621307"/>
    </source>
</evidence>
<protein>
    <submittedName>
        <fullName evidence="2">DUF2834 domain-containing protein</fullName>
    </submittedName>
</protein>
<organism evidence="2 3">
    <name type="scientific">Nostoc parmelioides FACHB-3921</name>
    <dbReference type="NCBI Taxonomy" id="2692909"/>
    <lineage>
        <taxon>Bacteria</taxon>
        <taxon>Bacillati</taxon>
        <taxon>Cyanobacteriota</taxon>
        <taxon>Cyanophyceae</taxon>
        <taxon>Nostocales</taxon>
        <taxon>Nostocaceae</taxon>
        <taxon>Nostoc</taxon>
    </lineage>
</organism>
<gene>
    <name evidence="2" type="ORF">H6G14_01155</name>
</gene>
<evidence type="ECO:0000313" key="2">
    <source>
        <dbReference type="EMBL" id="MBD2249916.1"/>
    </source>
</evidence>
<keyword evidence="1" id="KW-0812">Transmembrane</keyword>
<dbReference type="InterPro" id="IPR021362">
    <property type="entry name" value="DUF2834"/>
</dbReference>
<accession>A0ABR8B7T8</accession>
<comment type="caution">
    <text evidence="2">The sequence shown here is derived from an EMBL/GenBank/DDBJ whole genome shotgun (WGS) entry which is preliminary data.</text>
</comment>
<reference evidence="2 3" key="1">
    <citation type="journal article" date="2020" name="ISME J.">
        <title>Comparative genomics reveals insights into cyanobacterial evolution and habitat adaptation.</title>
        <authorList>
            <person name="Chen M.Y."/>
            <person name="Teng W.K."/>
            <person name="Zhao L."/>
            <person name="Hu C.X."/>
            <person name="Zhou Y.K."/>
            <person name="Han B.P."/>
            <person name="Song L.R."/>
            <person name="Shu W.S."/>
        </authorList>
    </citation>
    <scope>NUCLEOTIDE SEQUENCE [LARGE SCALE GENOMIC DNA]</scope>
    <source>
        <strain evidence="2 3">FACHB-3921</strain>
    </source>
</reference>
<name>A0ABR8B7T8_9NOSO</name>
<keyword evidence="1" id="KW-0472">Membrane</keyword>
<dbReference type="Pfam" id="PF11196">
    <property type="entry name" value="DUF2834"/>
    <property type="match status" value="1"/>
</dbReference>
<keyword evidence="3" id="KW-1185">Reference proteome</keyword>
<evidence type="ECO:0000256" key="1">
    <source>
        <dbReference type="SAM" id="Phobius"/>
    </source>
</evidence>
<dbReference type="Proteomes" id="UP000621307">
    <property type="component" value="Unassembled WGS sequence"/>
</dbReference>
<keyword evidence="1" id="KW-1133">Transmembrane helix</keyword>
<proteinExistence type="predicted"/>